<gene>
    <name evidence="2" type="ORF">BDP27DRAFT_1413005</name>
</gene>
<name>A0A9P5UGX9_9AGAR</name>
<dbReference type="Pfam" id="PF20231">
    <property type="entry name" value="DUF6589"/>
    <property type="match status" value="2"/>
</dbReference>
<dbReference type="InterPro" id="IPR046496">
    <property type="entry name" value="DUF6589"/>
</dbReference>
<dbReference type="EMBL" id="JADNRY010000002">
    <property type="protein sequence ID" value="KAF9078093.1"/>
    <property type="molecule type" value="Genomic_DNA"/>
</dbReference>
<dbReference type="OrthoDB" id="3203379at2759"/>
<organism evidence="2 3">
    <name type="scientific">Rhodocollybia butyracea</name>
    <dbReference type="NCBI Taxonomy" id="206335"/>
    <lineage>
        <taxon>Eukaryota</taxon>
        <taxon>Fungi</taxon>
        <taxon>Dikarya</taxon>
        <taxon>Basidiomycota</taxon>
        <taxon>Agaricomycotina</taxon>
        <taxon>Agaricomycetes</taxon>
        <taxon>Agaricomycetidae</taxon>
        <taxon>Agaricales</taxon>
        <taxon>Marasmiineae</taxon>
        <taxon>Omphalotaceae</taxon>
        <taxon>Rhodocollybia</taxon>
    </lineage>
</organism>
<feature type="domain" description="DUF6589" evidence="1">
    <location>
        <begin position="146"/>
        <end position="281"/>
    </location>
</feature>
<sequence length="421" mass="48056">MAQTFLWFSAQPLGAKLAMQAFAKECVSELINRELQQSAPIFLSDPEDTSEEKLLGTSFCLLKEPVRESNETLWTLLQKAAYTTKQKRRNKDPDMSHFVSATAWTVWVLPKHVTLPHDINCQYQEHFHAHSNTLFDLEPIIFGELEKDDQIFNQNIDIVLHILLDSPKFAEYSEKHKNDPAFTPLSLVFQLDTGPDGIVEGYIGPTLDQEEASYDGTLKVIMFILCLLYLQSIKEQQTTGLQRFIVWLGDQLTADCLHGLWCQRHKDHNSFDHLDWMVPLFSNSAIIGSLKHTFNVLKCKGLTSTATKGPFWHHLDEAIYHVSEAHFLASWLAVAKLSKLSDLTTLSPIQLCRLAVKLINEHASATAIHNLTKHHLKDRQDPQLVQWIMWNKAVLLYLDLCTTVWKGDVGQMENLLPTLLF</sequence>
<dbReference type="Proteomes" id="UP000772434">
    <property type="component" value="Unassembled WGS sequence"/>
</dbReference>
<evidence type="ECO:0000313" key="3">
    <source>
        <dbReference type="Proteomes" id="UP000772434"/>
    </source>
</evidence>
<feature type="domain" description="DUF6589" evidence="1">
    <location>
        <begin position="288"/>
        <end position="421"/>
    </location>
</feature>
<keyword evidence="3" id="KW-1185">Reference proteome</keyword>
<proteinExistence type="predicted"/>
<accession>A0A9P5UGX9</accession>
<protein>
    <recommendedName>
        <fullName evidence="1">DUF6589 domain-containing protein</fullName>
    </recommendedName>
</protein>
<evidence type="ECO:0000313" key="2">
    <source>
        <dbReference type="EMBL" id="KAF9078093.1"/>
    </source>
</evidence>
<reference evidence="2" key="1">
    <citation type="submission" date="2020-11" db="EMBL/GenBank/DDBJ databases">
        <authorList>
            <consortium name="DOE Joint Genome Institute"/>
            <person name="Ahrendt S."/>
            <person name="Riley R."/>
            <person name="Andreopoulos W."/>
            <person name="Labutti K."/>
            <person name="Pangilinan J."/>
            <person name="Ruiz-Duenas F.J."/>
            <person name="Barrasa J.M."/>
            <person name="Sanchez-Garcia M."/>
            <person name="Camarero S."/>
            <person name="Miyauchi S."/>
            <person name="Serrano A."/>
            <person name="Linde D."/>
            <person name="Babiker R."/>
            <person name="Drula E."/>
            <person name="Ayuso-Fernandez I."/>
            <person name="Pacheco R."/>
            <person name="Padilla G."/>
            <person name="Ferreira P."/>
            <person name="Barriuso J."/>
            <person name="Kellner H."/>
            <person name="Castanera R."/>
            <person name="Alfaro M."/>
            <person name="Ramirez L."/>
            <person name="Pisabarro A.G."/>
            <person name="Kuo A."/>
            <person name="Tritt A."/>
            <person name="Lipzen A."/>
            <person name="He G."/>
            <person name="Yan M."/>
            <person name="Ng V."/>
            <person name="Cullen D."/>
            <person name="Martin F."/>
            <person name="Rosso M.-N."/>
            <person name="Henrissat B."/>
            <person name="Hibbett D."/>
            <person name="Martinez A.T."/>
            <person name="Grigoriev I.V."/>
        </authorList>
    </citation>
    <scope>NUCLEOTIDE SEQUENCE</scope>
    <source>
        <strain evidence="2">AH 40177</strain>
    </source>
</reference>
<comment type="caution">
    <text evidence="2">The sequence shown here is derived from an EMBL/GenBank/DDBJ whole genome shotgun (WGS) entry which is preliminary data.</text>
</comment>
<dbReference type="AlphaFoldDB" id="A0A9P5UGX9"/>
<evidence type="ECO:0000259" key="1">
    <source>
        <dbReference type="Pfam" id="PF20231"/>
    </source>
</evidence>